<dbReference type="Proteomes" id="UP000053429">
    <property type="component" value="Unassembled WGS sequence"/>
</dbReference>
<dbReference type="Pfam" id="PF14361">
    <property type="entry name" value="RsbRD_N"/>
    <property type="match status" value="1"/>
</dbReference>
<dbReference type="InterPro" id="IPR041522">
    <property type="entry name" value="CdaR_GGDEF"/>
</dbReference>
<dbReference type="InterPro" id="IPR025751">
    <property type="entry name" value="RsbRD_N_dom"/>
</dbReference>
<evidence type="ECO:0000259" key="4">
    <source>
        <dbReference type="Pfam" id="PF17853"/>
    </source>
</evidence>
<comment type="caution">
    <text evidence="5">The sequence shown here is derived from an EMBL/GenBank/DDBJ whole genome shotgun (WGS) entry which is preliminary data.</text>
</comment>
<dbReference type="OrthoDB" id="3663486at2"/>
<feature type="domain" description="PucR C-terminal helix-turn-helix" evidence="2">
    <location>
        <begin position="347"/>
        <end position="392"/>
    </location>
</feature>
<dbReference type="InterPro" id="IPR042070">
    <property type="entry name" value="PucR_C-HTH_sf"/>
</dbReference>
<dbReference type="InterPro" id="IPR051448">
    <property type="entry name" value="CdaR-like_regulators"/>
</dbReference>
<name>A0A101THM1_9ACTN</name>
<dbReference type="InterPro" id="IPR025736">
    <property type="entry name" value="PucR_C-HTH_dom"/>
</dbReference>
<feature type="domain" description="CdaR GGDEF-like" evidence="4">
    <location>
        <begin position="192"/>
        <end position="298"/>
    </location>
</feature>
<feature type="domain" description="RsbT co-antagonist protein RsbRD N-terminal" evidence="3">
    <location>
        <begin position="47"/>
        <end position="174"/>
    </location>
</feature>
<dbReference type="Gene3D" id="1.10.10.2840">
    <property type="entry name" value="PucR C-terminal helix-turn-helix domain"/>
    <property type="match status" value="1"/>
</dbReference>
<dbReference type="PANTHER" id="PTHR33744">
    <property type="entry name" value="CARBOHYDRATE DIACID REGULATOR"/>
    <property type="match status" value="1"/>
</dbReference>
<evidence type="ECO:0000313" key="5">
    <source>
        <dbReference type="EMBL" id="KUN92527.1"/>
    </source>
</evidence>
<dbReference type="Pfam" id="PF13556">
    <property type="entry name" value="HTH_30"/>
    <property type="match status" value="1"/>
</dbReference>
<keyword evidence="6" id="KW-1185">Reference proteome</keyword>
<dbReference type="STRING" id="661399.AQJ67_40315"/>
<evidence type="ECO:0000259" key="2">
    <source>
        <dbReference type="Pfam" id="PF13556"/>
    </source>
</evidence>
<dbReference type="AlphaFoldDB" id="A0A101THM1"/>
<evidence type="ECO:0000259" key="3">
    <source>
        <dbReference type="Pfam" id="PF14361"/>
    </source>
</evidence>
<dbReference type="PANTHER" id="PTHR33744:SF1">
    <property type="entry name" value="DNA-BINDING TRANSCRIPTIONAL ACTIVATOR ADER"/>
    <property type="match status" value="1"/>
</dbReference>
<evidence type="ECO:0000256" key="1">
    <source>
        <dbReference type="ARBA" id="ARBA00006754"/>
    </source>
</evidence>
<gene>
    <name evidence="5" type="ORF">AQJ67_40315</name>
</gene>
<comment type="similarity">
    <text evidence="1">Belongs to the CdaR family.</text>
</comment>
<evidence type="ECO:0000313" key="6">
    <source>
        <dbReference type="Proteomes" id="UP000053429"/>
    </source>
</evidence>
<organism evidence="5 6">
    <name type="scientific">Streptomyces caeruleatus</name>
    <dbReference type="NCBI Taxonomy" id="661399"/>
    <lineage>
        <taxon>Bacteria</taxon>
        <taxon>Bacillati</taxon>
        <taxon>Actinomycetota</taxon>
        <taxon>Actinomycetes</taxon>
        <taxon>Kitasatosporales</taxon>
        <taxon>Streptomycetaceae</taxon>
        <taxon>Streptomyces</taxon>
    </lineage>
</organism>
<proteinExistence type="inferred from homology"/>
<reference evidence="5 6" key="1">
    <citation type="submission" date="2015-10" db="EMBL/GenBank/DDBJ databases">
        <title>Draft genome sequence of Streptomyces caeruleatus NRRL B-24802, type strain for the species Streptomyces caeruleatus.</title>
        <authorList>
            <person name="Ruckert C."/>
            <person name="Winkler A."/>
            <person name="Kalinowski J."/>
            <person name="Kampfer P."/>
            <person name="Glaeser S."/>
        </authorList>
    </citation>
    <scope>NUCLEOTIDE SEQUENCE [LARGE SCALE GENOMIC DNA]</scope>
    <source>
        <strain evidence="5 6">NRRL B-24802</strain>
    </source>
</reference>
<sequence>MSDDWEMPSAAAQEIIRRGAEQALDPRPEWLPELNEAVLTNERLAETLSDPVLAERMRSSNLSNLLHWAAANVQRPGARVAANLNPVVLKASRDVVRRDLDATALDAWRLGQNVAWQRWMQICFELTRDAHLLQEVLAITSRSISTFIDDTIAAVAEVMRQERHELTQGTHAERLTTVSLLLEGAPVARTAAEASLGYALTGSHMAAIVWGGTDVTGEHLELAAEMVLRAAGAARRLTVLATSASLWLWLPVERTPGVPDLDTDLATIPGVRVALGRPRRDLDGFRQSHLEAAAVQRMMARLGTVRRAGSYMDAQLVALLSNDVGRADEFVADTLGDLARAEPELHLTLRTYLEEQCNAARAAESLYAHRNTIVRRLARCDELLPRPLSENPIAVGAALQLMWWRGQHLEK</sequence>
<dbReference type="RefSeq" id="WP_062724481.1">
    <property type="nucleotide sequence ID" value="NZ_KQ948944.1"/>
</dbReference>
<protein>
    <submittedName>
        <fullName evidence="5">Transcriptional regulator</fullName>
    </submittedName>
</protein>
<dbReference type="EMBL" id="LMWY01000058">
    <property type="protein sequence ID" value="KUN92527.1"/>
    <property type="molecule type" value="Genomic_DNA"/>
</dbReference>
<accession>A0A101THM1</accession>
<dbReference type="Pfam" id="PF17853">
    <property type="entry name" value="GGDEF_2"/>
    <property type="match status" value="1"/>
</dbReference>